<feature type="compositionally biased region" description="Low complexity" evidence="1">
    <location>
        <begin position="685"/>
        <end position="700"/>
    </location>
</feature>
<evidence type="ECO:0000313" key="3">
    <source>
        <dbReference type="EMBL" id="CAD9662815.1"/>
    </source>
</evidence>
<feature type="region of interest" description="Disordered" evidence="1">
    <location>
        <begin position="65"/>
        <end position="84"/>
    </location>
</feature>
<dbReference type="Pfam" id="PF04564">
    <property type="entry name" value="U-box"/>
    <property type="match status" value="1"/>
</dbReference>
<feature type="region of interest" description="Disordered" evidence="1">
    <location>
        <begin position="835"/>
        <end position="867"/>
    </location>
</feature>
<feature type="region of interest" description="Disordered" evidence="1">
    <location>
        <begin position="923"/>
        <end position="994"/>
    </location>
</feature>
<reference evidence="3" key="1">
    <citation type="submission" date="2021-01" db="EMBL/GenBank/DDBJ databases">
        <authorList>
            <person name="Corre E."/>
            <person name="Pelletier E."/>
            <person name="Niang G."/>
            <person name="Scheremetjew M."/>
            <person name="Finn R."/>
            <person name="Kale V."/>
            <person name="Holt S."/>
            <person name="Cochrane G."/>
            <person name="Meng A."/>
            <person name="Brown T."/>
            <person name="Cohen L."/>
        </authorList>
    </citation>
    <scope>NUCLEOTIDE SEQUENCE</scope>
    <source>
        <strain evidence="3">CCMP1243</strain>
    </source>
</reference>
<dbReference type="GO" id="GO:0016567">
    <property type="term" value="P:protein ubiquitination"/>
    <property type="evidence" value="ECO:0007669"/>
    <property type="project" value="InterPro"/>
</dbReference>
<feature type="domain" description="U-box" evidence="2">
    <location>
        <begin position="770"/>
        <end position="843"/>
    </location>
</feature>
<dbReference type="PROSITE" id="PS51698">
    <property type="entry name" value="U_BOX"/>
    <property type="match status" value="1"/>
</dbReference>
<dbReference type="PANTHER" id="PTHR46573">
    <property type="entry name" value="WD REPEAT, SAM AND U-BOX DOMAIN-CONTAINING PROTEIN 1"/>
    <property type="match status" value="1"/>
</dbReference>
<dbReference type="SMART" id="SM00504">
    <property type="entry name" value="Ubox"/>
    <property type="match status" value="1"/>
</dbReference>
<dbReference type="Gene3D" id="3.30.40.10">
    <property type="entry name" value="Zinc/RING finger domain, C3HC4 (zinc finger)"/>
    <property type="match status" value="1"/>
</dbReference>
<feature type="region of interest" description="Disordered" evidence="1">
    <location>
        <begin position="615"/>
        <end position="713"/>
    </location>
</feature>
<dbReference type="AlphaFoldDB" id="A0A7S2W1H5"/>
<accession>A0A7S2W1H5</accession>
<evidence type="ECO:0000256" key="1">
    <source>
        <dbReference type="SAM" id="MobiDB-lite"/>
    </source>
</evidence>
<evidence type="ECO:0000259" key="2">
    <source>
        <dbReference type="PROSITE" id="PS51698"/>
    </source>
</evidence>
<feature type="compositionally biased region" description="Basic residues" evidence="1">
    <location>
        <begin position="973"/>
        <end position="983"/>
    </location>
</feature>
<protein>
    <recommendedName>
        <fullName evidence="2">U-box domain-containing protein</fullName>
    </recommendedName>
</protein>
<feature type="compositionally biased region" description="Pro residues" evidence="1">
    <location>
        <begin position="701"/>
        <end position="711"/>
    </location>
</feature>
<dbReference type="PANTHER" id="PTHR46573:SF1">
    <property type="entry name" value="WD REPEAT, SAM AND U-BOX DOMAIN-CONTAINING PROTEIN 1"/>
    <property type="match status" value="1"/>
</dbReference>
<feature type="region of interest" description="Disordered" evidence="1">
    <location>
        <begin position="888"/>
        <end position="908"/>
    </location>
</feature>
<feature type="compositionally biased region" description="Acidic residues" evidence="1">
    <location>
        <begin position="642"/>
        <end position="662"/>
    </location>
</feature>
<feature type="compositionally biased region" description="Polar residues" evidence="1">
    <location>
        <begin position="952"/>
        <end position="972"/>
    </location>
</feature>
<dbReference type="InterPro" id="IPR052085">
    <property type="entry name" value="WD-SAM-U-box"/>
</dbReference>
<feature type="compositionally biased region" description="Basic and acidic residues" evidence="1">
    <location>
        <begin position="852"/>
        <end position="867"/>
    </location>
</feature>
<dbReference type="CDD" id="cd16655">
    <property type="entry name" value="RING-Ubox_WDSUB1-like"/>
    <property type="match status" value="1"/>
</dbReference>
<dbReference type="InterPro" id="IPR013083">
    <property type="entry name" value="Znf_RING/FYVE/PHD"/>
</dbReference>
<dbReference type="EMBL" id="HBHJ01002378">
    <property type="protein sequence ID" value="CAD9662815.1"/>
    <property type="molecule type" value="Transcribed_RNA"/>
</dbReference>
<dbReference type="GO" id="GO:0004842">
    <property type="term" value="F:ubiquitin-protein transferase activity"/>
    <property type="evidence" value="ECO:0007669"/>
    <property type="project" value="InterPro"/>
</dbReference>
<dbReference type="SUPFAM" id="SSF57850">
    <property type="entry name" value="RING/U-box"/>
    <property type="match status" value="1"/>
</dbReference>
<dbReference type="InterPro" id="IPR003613">
    <property type="entry name" value="Ubox_domain"/>
</dbReference>
<gene>
    <name evidence="3" type="ORF">RMAR1173_LOCUS1519</name>
</gene>
<proteinExistence type="predicted"/>
<organism evidence="3">
    <name type="scientific">Rhizochromulina marina</name>
    <dbReference type="NCBI Taxonomy" id="1034831"/>
    <lineage>
        <taxon>Eukaryota</taxon>
        <taxon>Sar</taxon>
        <taxon>Stramenopiles</taxon>
        <taxon>Ochrophyta</taxon>
        <taxon>Dictyochophyceae</taxon>
        <taxon>Rhizochromulinales</taxon>
        <taxon>Rhizochromulina</taxon>
    </lineage>
</organism>
<sequence length="994" mass="108657">MSPPSPTSVALQQAAEAAAAAYDEREYNPFAPSFSQKDPWDDDVKEKDAWVAPVIRTLEKYLPPPEVPRRVVTPPQRPAGDERVSKSLNLSRGYAEHWERYSCRELVQNWFDACVERCECDRHQVEVMTIEAPPCALSIGADGVIYVALHGDRLAGYLADYDDSDGHRCVELVNYGGAIMVDAMVLGNSSKRGMSSATGFFGEGVKVEINRLVANGASVEYETPVPGTDEFHSMWTFSYEEEISGASEVLHLHVDTVGGPTDAVAVTVKGLPAGNSAISPNNFLFLQGKYTRVVAPPTDGNQVAGIDVLLDPQHEGRIYVGGIFALPWATLKGIGLDYTGSGESFQKVGLGRDRSSVHVHELINLLPSAFVHQRGTPEARMLLERIFDTLQAHSHSEMAWIRDCPYDGPLTRQAREWWLEFADALVALFVERYSNLAVPCEAHEISLVHEAKGMGFTAVTVSFPLKATLEGSPRCPTMEKLRHEFFDSMLSLPDLELDLQDKNDKRLGQVRKAVVKFFGTELSLDSTCFKKLPTGNSRLVVPVAGKFIIDYNLMQVDEVYKELARQGVSITFDPRAAQSLALVRGFVHAIAGTDDVRKANLESRVMHALMEENMRGGAAVEDEPGSPNRSPRSSSRRPTDEAPSELELDGATGEDGEDEEGESALAELMRAATADSDDEQDPQSTGLTTPPRRTGGAAPVSPGPSPGPSPGAPVLASLDDFNRAVQQLQRGVEVPDLHKSLGRDAFRRLNKVKDRMETTHTSFNFNGSLVPPKEFLCPLTLEIFVEPVVAADGFTYERGAIQIWFEAHDRSPVTNLPLPTTHLYPNFVLRAIINDASASPPTGPPARSTNGRHRDPPRAPENPARRHDEEDLFAQWHREGISDQRLPFQSQPEFSPASSSPLPPAAASPVDFNEAFFESLQHAAAEAETEPTPRRRGGRKSRLSPPAGFAPMSSSRSPGASNSEAHRANSNGMRRKSFTKLFRRSTSGAGGGTK</sequence>
<name>A0A7S2W1H5_9STRA</name>